<dbReference type="STRING" id="637679.GCA_001550055_00010"/>
<dbReference type="SUPFAM" id="SSF52540">
    <property type="entry name" value="P-loop containing nucleoside triphosphate hydrolases"/>
    <property type="match status" value="1"/>
</dbReference>
<dbReference type="SMART" id="SM00490">
    <property type="entry name" value="HELICc"/>
    <property type="match status" value="1"/>
</dbReference>
<dbReference type="Gene3D" id="3.40.50.300">
    <property type="entry name" value="P-loop containing nucleotide triphosphate hydrolases"/>
    <property type="match status" value="1"/>
</dbReference>
<sequence length="1445" mass="161945">MKGYSREQLGRIDVELKEAICDSLVNTLTARVGGTDERGKIVYGRSPHRAIFAGQLMPRFGAAGDDETSDIRIATIGLDFAVGSDSKANISISPKFSVYVRVLPNWSELAASGGGLEFDFKLNSSIQKQIEQRIRENRQTALKAAGLDRPAWNSLSETERAEIRAKRNSILEEVRRSAFAEHNIELEQVEASSEVLPEAFESQDTSDEGEADDVTMQPVPIDRLIRDGRGIPLTLIDPAPIPGKWKRIDLTLPILQFCSDDELDALEGILQAYNKELSQVVGEQLDAWLNSEGASIAWRNVQITPAQTQTEKAWLHTLKTLEEIPAVRGDVLPDLSEVCVKVERQQEFIDPSRISLRISLDNQSTEMAVQEAQRRCNTIFGTELCVTLPIDAHRPLQLDRVEPSYRFRDYMGYPAIGLNCGVSKVSLEDCIELRTNISPRFVQPRIIPRHVSVPTQFSILSDPAFEVETLRRLPEEYSAWIDQQEKRLSPIVGAGLDHLDSAREADRLAQDLQAQRAEVRYIERGIELLIASRKYAQRLDGGVDQAEKASLEALASPWRAWLMMNQSFASRDKQYPERGWRLFQMAFILAHVPVFASRMKEWREYFDKALSEDCASLLYFPTGGGKSEAFYGSLIFALFIDRLRGKDRGITALIRYPLRLLTLQQAQRLLKLLVHVELVRRNNKVGHWPFEIGFWVGGQNTPNRYSAFRSEIPRIDDPAHPDDHKLLAPSTEDQADSPQTPYGESLEAYNKVPDCPVCGEKTGIRRDERDGPMGKRAAIVCFNDRCDWNRAHGTRHPLPFLLTDDTIYARAPSIVLGTVDKLAMLGQSVGTIANVLGMFGMARWMDAHGNLSSPRNEEALRAGPEASGLRPVFPAYQSGEKVFLDPFPSLVIQDEAHLLEESLGTFSGLFDTLLENIFHEINDLAGEQLQVSRVWDENHARGPRMPKIIAATATISAPEKQLETLYQRQPLRFPYPGPDIYHSFFSEPAHAPGHNKSRVDLESSLPSHLTPETTAPWMRLYVSLITNGATHTVTTVNVLAIFHSIITEIWDKLLSKETRQKAMEELRDSCASDLSGSWRRAAIERAIDENRYQDILALIDLHRIALAYVTNKKGGDQIMDALGAAVEQQHRVLGRSHVAFDSRLISGGVDMKEIQAIMEDAEASLEDKELPDITSTLRNIVATSAISHGVDVDRFNSMFFAGLPTDVAEYIQASSRVGRTHVGFVMLLPTPQNRRDRYVVETHDIFHRFLERMISSPAVERWAENAIKRTLASHIQAWVMLEEIKDFFARTDSQKSASILMDQVSRLSSMAKNGSLAFRDNLGDFILRSIGFQGHGPNKIGAPHYADFYSGMIEKQVDNFVQDLSKRNVSGTLVDYWEDLPALQKPMTSLRDVDEAGYIVAAGRDPQAASRKTDINRSDLAEVMRTIRTQRGFASDLDAEGGANG</sequence>
<feature type="domain" description="Helicase C-terminal" evidence="2">
    <location>
        <begin position="1094"/>
        <end position="1275"/>
    </location>
</feature>
<dbReference type="RefSeq" id="WP_068300904.1">
    <property type="nucleotide sequence ID" value="NZ_FNAK01000008.1"/>
</dbReference>
<dbReference type="Pfam" id="PF00271">
    <property type="entry name" value="Helicase_C"/>
    <property type="match status" value="1"/>
</dbReference>
<evidence type="ECO:0000313" key="3">
    <source>
        <dbReference type="EMBL" id="SDE57232.1"/>
    </source>
</evidence>
<gene>
    <name evidence="3" type="ORF">SAMN04488071_3231</name>
</gene>
<dbReference type="CDD" id="cd18785">
    <property type="entry name" value="SF2_C"/>
    <property type="match status" value="1"/>
</dbReference>
<keyword evidence="3" id="KW-0067">ATP-binding</keyword>
<evidence type="ECO:0000313" key="4">
    <source>
        <dbReference type="Proteomes" id="UP000183685"/>
    </source>
</evidence>
<evidence type="ECO:0000259" key="2">
    <source>
        <dbReference type="PROSITE" id="PS51194"/>
    </source>
</evidence>
<organism evidence="3 4">
    <name type="scientific">Kordiimonas lacus</name>
    <dbReference type="NCBI Taxonomy" id="637679"/>
    <lineage>
        <taxon>Bacteria</taxon>
        <taxon>Pseudomonadati</taxon>
        <taxon>Pseudomonadota</taxon>
        <taxon>Alphaproteobacteria</taxon>
        <taxon>Kordiimonadales</taxon>
        <taxon>Kordiimonadaceae</taxon>
        <taxon>Kordiimonas</taxon>
    </lineage>
</organism>
<dbReference type="GO" id="GO:0004386">
    <property type="term" value="F:helicase activity"/>
    <property type="evidence" value="ECO:0007669"/>
    <property type="project" value="UniProtKB-KW"/>
</dbReference>
<dbReference type="Proteomes" id="UP000183685">
    <property type="component" value="Unassembled WGS sequence"/>
</dbReference>
<dbReference type="InterPro" id="IPR027417">
    <property type="entry name" value="P-loop_NTPase"/>
</dbReference>
<accession>A0A1G7E0Q1</accession>
<keyword evidence="3" id="KW-0347">Helicase</keyword>
<dbReference type="OrthoDB" id="713315at2"/>
<evidence type="ECO:0000256" key="1">
    <source>
        <dbReference type="SAM" id="MobiDB-lite"/>
    </source>
</evidence>
<keyword evidence="3" id="KW-0378">Hydrolase</keyword>
<reference evidence="3 4" key="1">
    <citation type="submission" date="2016-10" db="EMBL/GenBank/DDBJ databases">
        <authorList>
            <person name="de Groot N.N."/>
        </authorList>
    </citation>
    <scope>NUCLEOTIDE SEQUENCE [LARGE SCALE GENOMIC DNA]</scope>
    <source>
        <strain evidence="3 4">CGMCC 1.9109</strain>
    </source>
</reference>
<name>A0A1G7E0Q1_9PROT</name>
<dbReference type="EMBL" id="FNAK01000008">
    <property type="protein sequence ID" value="SDE57232.1"/>
    <property type="molecule type" value="Genomic_DNA"/>
</dbReference>
<protein>
    <submittedName>
        <fullName evidence="3">Helicase conserved C-terminal domain-containing protein</fullName>
    </submittedName>
</protein>
<dbReference type="PROSITE" id="PS51194">
    <property type="entry name" value="HELICASE_CTER"/>
    <property type="match status" value="1"/>
</dbReference>
<proteinExistence type="predicted"/>
<feature type="region of interest" description="Disordered" evidence="1">
    <location>
        <begin position="719"/>
        <end position="745"/>
    </location>
</feature>
<keyword evidence="3" id="KW-0547">Nucleotide-binding</keyword>
<keyword evidence="4" id="KW-1185">Reference proteome</keyword>
<dbReference type="InterPro" id="IPR001650">
    <property type="entry name" value="Helicase_C-like"/>
</dbReference>